<accession>A0ABW0XCJ3</accession>
<reference evidence="2" key="1">
    <citation type="journal article" date="2019" name="Int. J. Syst. Evol. Microbiol.">
        <title>The Global Catalogue of Microorganisms (GCM) 10K type strain sequencing project: providing services to taxonomists for standard genome sequencing and annotation.</title>
        <authorList>
            <consortium name="The Broad Institute Genomics Platform"/>
            <consortium name="The Broad Institute Genome Sequencing Center for Infectious Disease"/>
            <person name="Wu L."/>
            <person name="Ma J."/>
        </authorList>
    </citation>
    <scope>NUCLEOTIDE SEQUENCE [LARGE SCALE GENOMIC DNA]</scope>
    <source>
        <strain evidence="2">CGMCC 4.1437</strain>
    </source>
</reference>
<dbReference type="Proteomes" id="UP001595975">
    <property type="component" value="Unassembled WGS sequence"/>
</dbReference>
<sequence length="107" mass="12000">MSTEPDRSAAAYALVMMLTRHERLPPPEIDVYEYMTGSGAEGWGVRLVLRDSIGKFEHWREALDLEPVVDFERCHQSVWLTASGEYEGVRVHLLSLAEVPLVDGAGE</sequence>
<gene>
    <name evidence="1" type="ORF">ACFP3U_31605</name>
</gene>
<protein>
    <submittedName>
        <fullName evidence="1">Uncharacterized protein</fullName>
    </submittedName>
</protein>
<keyword evidence="2" id="KW-1185">Reference proteome</keyword>
<dbReference type="EMBL" id="JBHSOF010000058">
    <property type="protein sequence ID" value="MFC5667503.1"/>
    <property type="molecule type" value="Genomic_DNA"/>
</dbReference>
<evidence type="ECO:0000313" key="2">
    <source>
        <dbReference type="Proteomes" id="UP001595975"/>
    </source>
</evidence>
<dbReference type="RefSeq" id="WP_380229167.1">
    <property type="nucleotide sequence ID" value="NZ_JBHSOF010000058.1"/>
</dbReference>
<name>A0ABW0XCJ3_9ACTN</name>
<organism evidence="1 2">
    <name type="scientific">Kitasatospora misakiensis</name>
    <dbReference type="NCBI Taxonomy" id="67330"/>
    <lineage>
        <taxon>Bacteria</taxon>
        <taxon>Bacillati</taxon>
        <taxon>Actinomycetota</taxon>
        <taxon>Actinomycetes</taxon>
        <taxon>Kitasatosporales</taxon>
        <taxon>Streptomycetaceae</taxon>
        <taxon>Kitasatospora</taxon>
    </lineage>
</organism>
<proteinExistence type="predicted"/>
<comment type="caution">
    <text evidence="1">The sequence shown here is derived from an EMBL/GenBank/DDBJ whole genome shotgun (WGS) entry which is preliminary data.</text>
</comment>
<evidence type="ECO:0000313" key="1">
    <source>
        <dbReference type="EMBL" id="MFC5667503.1"/>
    </source>
</evidence>